<keyword evidence="2" id="KW-1185">Reference proteome</keyword>
<dbReference type="Proteomes" id="UP001176891">
    <property type="component" value="Unassembled WGS sequence"/>
</dbReference>
<dbReference type="Gene3D" id="2.180.10.10">
    <property type="entry name" value="RHS repeat-associated core"/>
    <property type="match status" value="1"/>
</dbReference>
<proteinExistence type="predicted"/>
<evidence type="ECO:0008006" key="3">
    <source>
        <dbReference type="Google" id="ProtNLM"/>
    </source>
</evidence>
<dbReference type="RefSeq" id="WP_303280679.1">
    <property type="nucleotide sequence ID" value="NZ_BAABCZ010000016.1"/>
</dbReference>
<gene>
    <name evidence="1" type="ORF">Q4Q39_01970</name>
</gene>
<comment type="caution">
    <text evidence="1">The sequence shown here is derived from an EMBL/GenBank/DDBJ whole genome shotgun (WGS) entry which is preliminary data.</text>
</comment>
<evidence type="ECO:0000313" key="1">
    <source>
        <dbReference type="EMBL" id="MDO5986158.1"/>
    </source>
</evidence>
<organism evidence="1 2">
    <name type="scientific">Flavivirga amylovorans</name>
    <dbReference type="NCBI Taxonomy" id="870486"/>
    <lineage>
        <taxon>Bacteria</taxon>
        <taxon>Pseudomonadati</taxon>
        <taxon>Bacteroidota</taxon>
        <taxon>Flavobacteriia</taxon>
        <taxon>Flavobacteriales</taxon>
        <taxon>Flavobacteriaceae</taxon>
        <taxon>Flavivirga</taxon>
    </lineage>
</organism>
<protein>
    <recommendedName>
        <fullName evidence="3">RHS repeat protein</fullName>
    </recommendedName>
</protein>
<reference evidence="1" key="1">
    <citation type="submission" date="2023-07" db="EMBL/GenBank/DDBJ databases">
        <title>Two novel species in the genus Flavivirga.</title>
        <authorList>
            <person name="Kwon K."/>
        </authorList>
    </citation>
    <scope>NUCLEOTIDE SEQUENCE</scope>
    <source>
        <strain evidence="1">KACC 14157</strain>
    </source>
</reference>
<name>A0ABT8WWW1_9FLAO</name>
<evidence type="ECO:0000313" key="2">
    <source>
        <dbReference type="Proteomes" id="UP001176891"/>
    </source>
</evidence>
<dbReference type="EMBL" id="JAUOEM010000001">
    <property type="protein sequence ID" value="MDO5986158.1"/>
    <property type="molecule type" value="Genomic_DNA"/>
</dbReference>
<sequence>MRVQITLLILVGVINSISAQIGNDKDLIVKNKVKESFEKHCFSGSNSSCTAIWKKYDRKGNSIEWNMGRLGTIYRNIYDKNNNKIFTLWIDKIDTTKIDSIPYVYDGNNQLIQDSEETFKNFYNSKEQLIKQLSKSQNNEENIVRKTKMIDWTSFGKVKTEIIKTEIIETSKQTEYEKLKTYCKAYEYDNNNNLSKEIHYRDDVVTNTIVYNYDSSNRLTEKREKNISRIESINRMKFGNRSDITELATKISYNKNGSIKEKYTYFSDPCMSLNNHYLYKHFYLDNGLLERADVYEESRLVFTISYEYEYFE</sequence>
<accession>A0ABT8WWW1</accession>